<dbReference type="InterPro" id="IPR026019">
    <property type="entry name" value="Ribul_P_3_epim"/>
</dbReference>
<dbReference type="Proteomes" id="UP000262607">
    <property type="component" value="Chromosome"/>
</dbReference>
<feature type="binding site" evidence="14">
    <location>
        <position position="177"/>
    </location>
    <ligand>
        <name>substrate</name>
    </ligand>
</feature>
<evidence type="ECO:0000256" key="1">
    <source>
        <dbReference type="ARBA" id="ARBA00001782"/>
    </source>
</evidence>
<proteinExistence type="inferred from homology"/>
<dbReference type="InterPro" id="IPR011060">
    <property type="entry name" value="RibuloseP-bd_barrel"/>
</dbReference>
<reference evidence="15 16" key="1">
    <citation type="submission" date="2014-06" db="EMBL/GenBank/DDBJ databases">
        <title>Genome sequence of the intracellular symbiont Blattabacterium cuenoti, strain CPU2 from the wood feeding cockroach Cryptocercus punctulatus.</title>
        <authorList>
            <person name="Kinjo Y."/>
            <person name="Ohkuma M."/>
            <person name="Tokuda G."/>
        </authorList>
    </citation>
    <scope>NUCLEOTIDE SEQUENCE [LARGE SCALE GENOMIC DNA]</scope>
    <source>
        <strain evidence="15 16">CPU2</strain>
    </source>
</reference>
<dbReference type="FunFam" id="3.20.20.70:FF:000004">
    <property type="entry name" value="Ribulose-phosphate 3-epimerase"/>
    <property type="match status" value="1"/>
</dbReference>
<dbReference type="NCBIfam" id="TIGR01163">
    <property type="entry name" value="rpe"/>
    <property type="match status" value="1"/>
</dbReference>
<dbReference type="HAMAP" id="MF_02227">
    <property type="entry name" value="RPE"/>
    <property type="match status" value="1"/>
</dbReference>
<keyword evidence="10 11" id="KW-0119">Carbohydrate metabolism</keyword>
<evidence type="ECO:0000256" key="9">
    <source>
        <dbReference type="ARBA" id="ARBA00023235"/>
    </source>
</evidence>
<keyword evidence="13" id="KW-0464">Manganese</keyword>
<dbReference type="PANTHER" id="PTHR11749">
    <property type="entry name" value="RIBULOSE-5-PHOSPHATE-3-EPIMERASE"/>
    <property type="match status" value="1"/>
</dbReference>
<dbReference type="PROSITE" id="PS01086">
    <property type="entry name" value="RIBUL_P_3_EPIMER_2"/>
    <property type="match status" value="1"/>
</dbReference>
<dbReference type="EMBL" id="AP014610">
    <property type="protein sequence ID" value="BBA17777.1"/>
    <property type="molecule type" value="Genomic_DNA"/>
</dbReference>
<dbReference type="RefSeq" id="WP_110548728.1">
    <property type="nucleotide sequence ID" value="NZ_AP014610.1"/>
</dbReference>
<accession>A0AAD1CLK2</accession>
<evidence type="ECO:0000256" key="13">
    <source>
        <dbReference type="PIRSR" id="PIRSR001461-2"/>
    </source>
</evidence>
<evidence type="ECO:0000256" key="3">
    <source>
        <dbReference type="ARBA" id="ARBA00001941"/>
    </source>
</evidence>
<dbReference type="AlphaFoldDB" id="A0AAD1CLK2"/>
<evidence type="ECO:0000256" key="14">
    <source>
        <dbReference type="PIRSR" id="PIRSR001461-3"/>
    </source>
</evidence>
<dbReference type="GO" id="GO:0019323">
    <property type="term" value="P:pentose catabolic process"/>
    <property type="evidence" value="ECO:0007669"/>
    <property type="project" value="UniProtKB-UniRule"/>
</dbReference>
<dbReference type="EC" id="5.1.3.1" evidence="7 10"/>
<feature type="active site" description="Proton donor" evidence="10 12">
    <location>
        <position position="175"/>
    </location>
</feature>
<feature type="binding site" evidence="10 13">
    <location>
        <position position="33"/>
    </location>
    <ligand>
        <name>a divalent metal cation</name>
        <dbReference type="ChEBI" id="CHEBI:60240"/>
    </ligand>
</feature>
<comment type="cofactor">
    <cofactor evidence="4">
        <name>Zn(2+)</name>
        <dbReference type="ChEBI" id="CHEBI:29105"/>
    </cofactor>
</comment>
<evidence type="ECO:0000256" key="8">
    <source>
        <dbReference type="ARBA" id="ARBA00022723"/>
    </source>
</evidence>
<comment type="cofactor">
    <cofactor evidence="5">
        <name>Fe(2+)</name>
        <dbReference type="ChEBI" id="CHEBI:29033"/>
    </cofactor>
</comment>
<evidence type="ECO:0000256" key="12">
    <source>
        <dbReference type="PIRSR" id="PIRSR001461-1"/>
    </source>
</evidence>
<comment type="function">
    <text evidence="10">Catalyzes the reversible epimerization of D-ribulose 5-phosphate to D-xylulose 5-phosphate.</text>
</comment>
<keyword evidence="13" id="KW-0170">Cobalt</keyword>
<comment type="cofactor">
    <cofactor evidence="10 13">
        <name>a divalent metal cation</name>
        <dbReference type="ChEBI" id="CHEBI:60240"/>
    </cofactor>
    <text evidence="10 13">Binds 1 divalent metal cation per subunit.</text>
</comment>
<evidence type="ECO:0000256" key="10">
    <source>
        <dbReference type="HAMAP-Rule" id="MF_02227"/>
    </source>
</evidence>
<feature type="binding site" evidence="14">
    <location>
        <begin position="197"/>
        <end position="198"/>
    </location>
    <ligand>
        <name>substrate</name>
    </ligand>
</feature>
<evidence type="ECO:0000313" key="16">
    <source>
        <dbReference type="Proteomes" id="UP000262607"/>
    </source>
</evidence>
<sequence length="218" mass="24769">MKKIISPSLLSADLAFLYRDIEMLNKSEADWFHIDIMDSSFVSNISFGTLFIKHVKKYTHKPIDVHLMIMHPEHYIEEFKFCGADNLHVHYEACIHLNKTISSIKEYGMKVGVAVNPHTPVFILQDVIKDIDFVLLMSVNPGFSGQKFIHQTYQKLEDTKDLILKKHSSALIEVDGGINLEIASLLFKNGADILVAGTTIFSNSNPKKIIHRMKLESI</sequence>
<dbReference type="GO" id="GO:0046872">
    <property type="term" value="F:metal ion binding"/>
    <property type="evidence" value="ECO:0007669"/>
    <property type="project" value="UniProtKB-UniRule"/>
</dbReference>
<feature type="active site" description="Proton acceptor" evidence="10 12">
    <location>
        <position position="35"/>
    </location>
</feature>
<keyword evidence="9 10" id="KW-0413">Isomerase</keyword>
<comment type="pathway">
    <text evidence="10">Carbohydrate degradation.</text>
</comment>
<evidence type="ECO:0000256" key="6">
    <source>
        <dbReference type="ARBA" id="ARBA00009541"/>
    </source>
</evidence>
<feature type="binding site" evidence="10 14">
    <location>
        <position position="66"/>
    </location>
    <ligand>
        <name>substrate</name>
    </ligand>
</feature>
<comment type="catalytic activity">
    <reaction evidence="1 10 11">
        <text>D-ribulose 5-phosphate = D-xylulose 5-phosphate</text>
        <dbReference type="Rhea" id="RHEA:13677"/>
        <dbReference type="ChEBI" id="CHEBI:57737"/>
        <dbReference type="ChEBI" id="CHEBI:58121"/>
        <dbReference type="EC" id="5.1.3.1"/>
    </reaction>
</comment>
<organism evidence="15 16">
    <name type="scientific">Blattabacterium punctulatus CPU2</name>
    <dbReference type="NCBI Taxonomy" id="1457032"/>
    <lineage>
        <taxon>Bacteria</taxon>
        <taxon>Pseudomonadati</taxon>
        <taxon>Bacteroidota</taxon>
        <taxon>Flavobacteriia</taxon>
        <taxon>Flavobacteriales</taxon>
        <taxon>Blattabacteriaceae</taxon>
        <taxon>Blattabacterium</taxon>
    </lineage>
</organism>
<evidence type="ECO:0000256" key="5">
    <source>
        <dbReference type="ARBA" id="ARBA00001954"/>
    </source>
</evidence>
<keyword evidence="13" id="KW-0862">Zinc</keyword>
<feature type="binding site" evidence="10 13">
    <location>
        <position position="35"/>
    </location>
    <ligand>
        <name>a divalent metal cation</name>
        <dbReference type="ChEBI" id="CHEBI:60240"/>
    </ligand>
</feature>
<dbReference type="Pfam" id="PF00834">
    <property type="entry name" value="Ribul_P_3_epim"/>
    <property type="match status" value="1"/>
</dbReference>
<dbReference type="CDD" id="cd00429">
    <property type="entry name" value="RPE"/>
    <property type="match status" value="1"/>
</dbReference>
<dbReference type="GeneID" id="66556796"/>
<dbReference type="GO" id="GO:0004750">
    <property type="term" value="F:D-ribulose-phosphate 3-epimerase activity"/>
    <property type="evidence" value="ECO:0007669"/>
    <property type="project" value="UniProtKB-UniRule"/>
</dbReference>
<dbReference type="PROSITE" id="PS01085">
    <property type="entry name" value="RIBUL_P_3_EPIMER_1"/>
    <property type="match status" value="1"/>
</dbReference>
<feature type="binding site" evidence="10 14">
    <location>
        <position position="8"/>
    </location>
    <ligand>
        <name>substrate</name>
    </ligand>
</feature>
<gene>
    <name evidence="10 15" type="primary">rpe</name>
    <name evidence="15" type="ORF">CPU2_274</name>
</gene>
<comment type="caution">
    <text evidence="10">Lacks conserved residue(s) required for the propagation of feature annotation.</text>
</comment>
<evidence type="ECO:0000256" key="11">
    <source>
        <dbReference type="PIRNR" id="PIRNR001461"/>
    </source>
</evidence>
<comment type="cofactor">
    <cofactor evidence="2">
        <name>Mn(2+)</name>
        <dbReference type="ChEBI" id="CHEBI:29035"/>
    </cofactor>
</comment>
<feature type="binding site" evidence="10">
    <location>
        <begin position="175"/>
        <end position="177"/>
    </location>
    <ligand>
        <name>substrate</name>
    </ligand>
</feature>
<feature type="binding site" evidence="10 13">
    <location>
        <position position="66"/>
    </location>
    <ligand>
        <name>a divalent metal cation</name>
        <dbReference type="ChEBI" id="CHEBI:60240"/>
    </ligand>
</feature>
<feature type="binding site" evidence="10 14">
    <location>
        <begin position="142"/>
        <end position="145"/>
    </location>
    <ligand>
        <name>substrate</name>
    </ligand>
</feature>
<name>A0AAD1CLK2_9FLAO</name>
<dbReference type="NCBIfam" id="NF004076">
    <property type="entry name" value="PRK05581.1-4"/>
    <property type="match status" value="1"/>
</dbReference>
<dbReference type="InterPro" id="IPR013785">
    <property type="entry name" value="Aldolase_TIM"/>
</dbReference>
<keyword evidence="8 10" id="KW-0479">Metal-binding</keyword>
<dbReference type="Gene3D" id="3.20.20.70">
    <property type="entry name" value="Aldolase class I"/>
    <property type="match status" value="1"/>
</dbReference>
<protein>
    <recommendedName>
        <fullName evidence="7 10">Ribulose-phosphate 3-epimerase</fullName>
        <ecNumber evidence="7 10">5.1.3.1</ecNumber>
    </recommendedName>
</protein>
<comment type="similarity">
    <text evidence="6 10 11">Belongs to the ribulose-phosphate 3-epimerase family.</text>
</comment>
<evidence type="ECO:0000313" key="15">
    <source>
        <dbReference type="EMBL" id="BBA17777.1"/>
    </source>
</evidence>
<evidence type="ECO:0000256" key="2">
    <source>
        <dbReference type="ARBA" id="ARBA00001936"/>
    </source>
</evidence>
<comment type="cofactor">
    <cofactor evidence="3">
        <name>Co(2+)</name>
        <dbReference type="ChEBI" id="CHEBI:48828"/>
    </cofactor>
</comment>
<dbReference type="SUPFAM" id="SSF51366">
    <property type="entry name" value="Ribulose-phoshate binding barrel"/>
    <property type="match status" value="1"/>
</dbReference>
<dbReference type="GO" id="GO:0005737">
    <property type="term" value="C:cytoplasm"/>
    <property type="evidence" value="ECO:0007669"/>
    <property type="project" value="UniProtKB-ARBA"/>
</dbReference>
<evidence type="ECO:0000256" key="7">
    <source>
        <dbReference type="ARBA" id="ARBA00013188"/>
    </source>
</evidence>
<dbReference type="InterPro" id="IPR000056">
    <property type="entry name" value="Ribul_P_3_epim-like"/>
</dbReference>
<evidence type="ECO:0000256" key="4">
    <source>
        <dbReference type="ARBA" id="ARBA00001947"/>
    </source>
</evidence>
<feature type="binding site" evidence="10 13">
    <location>
        <position position="175"/>
    </location>
    <ligand>
        <name>a divalent metal cation</name>
        <dbReference type="ChEBI" id="CHEBI:60240"/>
    </ligand>
</feature>
<dbReference type="GO" id="GO:0006098">
    <property type="term" value="P:pentose-phosphate shunt"/>
    <property type="evidence" value="ECO:0007669"/>
    <property type="project" value="UniProtKB-UniRule"/>
</dbReference>
<dbReference type="PIRSF" id="PIRSF001461">
    <property type="entry name" value="RPE"/>
    <property type="match status" value="1"/>
</dbReference>